<accession>A0A443HIK9</accession>
<dbReference type="Pfam" id="PF11905">
    <property type="entry name" value="DUF3425"/>
    <property type="match status" value="1"/>
</dbReference>
<proteinExistence type="predicted"/>
<evidence type="ECO:0000256" key="1">
    <source>
        <dbReference type="SAM" id="Coils"/>
    </source>
</evidence>
<dbReference type="Proteomes" id="UP000283841">
    <property type="component" value="Unassembled WGS sequence"/>
</dbReference>
<dbReference type="VEuPathDB" id="FungiDB:C8Q69DRAFT_438701"/>
<feature type="compositionally biased region" description="Polar residues" evidence="2">
    <location>
        <begin position="293"/>
        <end position="307"/>
    </location>
</feature>
<dbReference type="PANTHER" id="PTHR37012:SF2">
    <property type="entry name" value="BZIP DOMAIN-CONTAINING PROTEIN-RELATED"/>
    <property type="match status" value="1"/>
</dbReference>
<feature type="compositionally biased region" description="Polar residues" evidence="2">
    <location>
        <begin position="187"/>
        <end position="218"/>
    </location>
</feature>
<dbReference type="CDD" id="cd14688">
    <property type="entry name" value="bZIP_YAP"/>
    <property type="match status" value="1"/>
</dbReference>
<dbReference type="AlphaFoldDB" id="A0A443HIK9"/>
<keyword evidence="4" id="KW-1185">Reference proteome</keyword>
<dbReference type="InterPro" id="IPR021833">
    <property type="entry name" value="DUF3425"/>
</dbReference>
<feature type="coiled-coil region" evidence="1">
    <location>
        <begin position="89"/>
        <end position="149"/>
    </location>
</feature>
<dbReference type="STRING" id="264951.A0A443HIK9"/>
<evidence type="ECO:0000313" key="4">
    <source>
        <dbReference type="Proteomes" id="UP000283841"/>
    </source>
</evidence>
<dbReference type="EMBL" id="RCNU01000017">
    <property type="protein sequence ID" value="RWQ91682.1"/>
    <property type="molecule type" value="Genomic_DNA"/>
</dbReference>
<dbReference type="PANTHER" id="PTHR37012">
    <property type="entry name" value="B-ZIP TRANSCRIPTION FACTOR (EUROFUNG)-RELATED"/>
    <property type="match status" value="1"/>
</dbReference>
<sequence length="545" mass="60760">MPGDGHNYAVTGNAAPSRGDEHPSFRSSRLSGIEDDDLINDGSPEAVQSTPDSGTAPLAKRKRKATNAPSRGVANLTPEQLAKKRANDREAQRAIRERTKAQIEALQQQVRDLSSQKPYLDLQVALKEKEAVEAENREIKKRLAEVLDILQPLLRTSGISSNSPDYLISLHWLTHELRPPLQPPAPSESNGCTPSSVSSLPAGQPHIQSTTSARTPSPIDQLSALVGLRRSWPNNGVEQPWPIPTALNYQRHNLTHGLDFGESGERLGFNFLLDGSEQIPKVNDVRLTPDSPGPTTASPGDPQLANNLSAESPLTAFTAPIQNVPPTCPLDSVLLNFLRDRQRQAAEGVSRQRLVGPPYPSITSLLNPEKSVYSHPISKVFTDVLRTFPDIASLPEQVAVLYVMFLLMRWQIYPTQQNYERLPEWLTPRPSQLLTPHPAWVDYIPWPRLRDRVVMSWQSYPFDEWFVPWTRTISVNWPYEATDCLLSSPDSEELLINPVFERHLRNLNNWSIGKEWADLYPGLADAARVKHDPGGYLSSQRSSDG</sequence>
<evidence type="ECO:0000313" key="3">
    <source>
        <dbReference type="EMBL" id="RWQ91682.1"/>
    </source>
</evidence>
<dbReference type="GeneID" id="39597869"/>
<feature type="region of interest" description="Disordered" evidence="2">
    <location>
        <begin position="1"/>
        <end position="77"/>
    </location>
</feature>
<feature type="region of interest" description="Disordered" evidence="2">
    <location>
        <begin position="283"/>
        <end position="307"/>
    </location>
</feature>
<keyword evidence="1" id="KW-0175">Coiled coil</keyword>
<feature type="region of interest" description="Disordered" evidence="2">
    <location>
        <begin position="179"/>
        <end position="218"/>
    </location>
</feature>
<evidence type="ECO:0000256" key="2">
    <source>
        <dbReference type="SAM" id="MobiDB-lite"/>
    </source>
</evidence>
<comment type="caution">
    <text evidence="3">The sequence shown here is derived from an EMBL/GenBank/DDBJ whole genome shotgun (WGS) entry which is preliminary data.</text>
</comment>
<reference evidence="3 4" key="1">
    <citation type="journal article" date="2018" name="Front. Microbiol.">
        <title>Genomic and genetic insights into a cosmopolitan fungus, Paecilomyces variotii (Eurotiales).</title>
        <authorList>
            <person name="Urquhart A.S."/>
            <person name="Mondo S.J."/>
            <person name="Makela M.R."/>
            <person name="Hane J.K."/>
            <person name="Wiebenga A."/>
            <person name="He G."/>
            <person name="Mihaltcheva S."/>
            <person name="Pangilinan J."/>
            <person name="Lipzen A."/>
            <person name="Barry K."/>
            <person name="de Vries R.P."/>
            <person name="Grigoriev I.V."/>
            <person name="Idnurm A."/>
        </authorList>
    </citation>
    <scope>NUCLEOTIDE SEQUENCE [LARGE SCALE GENOMIC DNA]</scope>
    <source>
        <strain evidence="3 4">CBS 101075</strain>
    </source>
</reference>
<dbReference type="Gene3D" id="1.20.5.170">
    <property type="match status" value="1"/>
</dbReference>
<dbReference type="RefSeq" id="XP_028481327.1">
    <property type="nucleotide sequence ID" value="XM_028628592.1"/>
</dbReference>
<name>A0A443HIK9_BYSSP</name>
<organism evidence="3 4">
    <name type="scientific">Byssochlamys spectabilis</name>
    <name type="common">Paecilomyces variotii</name>
    <dbReference type="NCBI Taxonomy" id="264951"/>
    <lineage>
        <taxon>Eukaryota</taxon>
        <taxon>Fungi</taxon>
        <taxon>Dikarya</taxon>
        <taxon>Ascomycota</taxon>
        <taxon>Pezizomycotina</taxon>
        <taxon>Eurotiomycetes</taxon>
        <taxon>Eurotiomycetidae</taxon>
        <taxon>Eurotiales</taxon>
        <taxon>Thermoascaceae</taxon>
        <taxon>Paecilomyces</taxon>
    </lineage>
</organism>
<protein>
    <submittedName>
        <fullName evidence="3">Putative bZIP transcription factor</fullName>
    </submittedName>
</protein>
<gene>
    <name evidence="3" type="ORF">C8Q69DRAFT_438701</name>
</gene>